<evidence type="ECO:0000313" key="4">
    <source>
        <dbReference type="RefSeq" id="XP_002742471.1"/>
    </source>
</evidence>
<sequence>MASSSPVPSSSSMQGVPCVAPVNRFTAPVHIDVGGQIYTSSLETLARSPDSKLGKLFNGNIPIVIDSLKQHYFIDRDGHLFRYILSFLRTSKLNLPNDFGEFDGLYEEAKFYELQNMIDALEEYKEEKERQKSMEEEIGMNECIVVNVSPDCGERVCLSGDKNLVHEIFPEIGSSVLCNSGSHYGWNQDSSHVIRFPLNGFCKLNSVQVLQRLFQCGFKVVAACGGGSEGAQFSEYVMCRKSLNVSPVIKEEYLD</sequence>
<dbReference type="SMART" id="SM00225">
    <property type="entry name" value="BTB"/>
    <property type="match status" value="1"/>
</dbReference>
<dbReference type="Gene3D" id="3.30.710.10">
    <property type="entry name" value="Potassium Channel Kv1.1, Chain A"/>
    <property type="match status" value="1"/>
</dbReference>
<feature type="domain" description="BTB" evidence="2">
    <location>
        <begin position="27"/>
        <end position="129"/>
    </location>
</feature>
<dbReference type="GeneID" id="100375558"/>
<dbReference type="InterPro" id="IPR048595">
    <property type="entry name" value="KCTD1-15-like_C"/>
</dbReference>
<reference evidence="4" key="1">
    <citation type="submission" date="2025-08" db="UniProtKB">
        <authorList>
            <consortium name="RefSeq"/>
        </authorList>
    </citation>
    <scope>IDENTIFICATION</scope>
    <source>
        <tissue evidence="4">Testes</tissue>
    </source>
</reference>
<dbReference type="InterPro" id="IPR011333">
    <property type="entry name" value="SKP1/BTB/POZ_sf"/>
</dbReference>
<evidence type="ECO:0000259" key="2">
    <source>
        <dbReference type="SMART" id="SM00225"/>
    </source>
</evidence>
<organism evidence="3 4">
    <name type="scientific">Saccoglossus kowalevskii</name>
    <name type="common">Acorn worm</name>
    <dbReference type="NCBI Taxonomy" id="10224"/>
    <lineage>
        <taxon>Eukaryota</taxon>
        <taxon>Metazoa</taxon>
        <taxon>Hemichordata</taxon>
        <taxon>Enteropneusta</taxon>
        <taxon>Harrimaniidae</taxon>
        <taxon>Saccoglossus</taxon>
    </lineage>
</organism>
<keyword evidence="1" id="KW-0175">Coiled coil</keyword>
<protein>
    <submittedName>
        <fullName evidence="4">BTB/POZ domain-containing protein kctd15-like</fullName>
    </submittedName>
</protein>
<dbReference type="Proteomes" id="UP000694865">
    <property type="component" value="Unplaced"/>
</dbReference>
<feature type="coiled-coil region" evidence="1">
    <location>
        <begin position="111"/>
        <end position="138"/>
    </location>
</feature>
<dbReference type="InterPro" id="IPR003131">
    <property type="entry name" value="T1-type_BTB"/>
</dbReference>
<dbReference type="RefSeq" id="XP_002742471.1">
    <property type="nucleotide sequence ID" value="XM_002742425.2"/>
</dbReference>
<dbReference type="PANTHER" id="PTHR14499">
    <property type="entry name" value="POTASSIUM CHANNEL TETRAMERIZATION DOMAIN-CONTAINING"/>
    <property type="match status" value="1"/>
</dbReference>
<evidence type="ECO:0000256" key="1">
    <source>
        <dbReference type="SAM" id="Coils"/>
    </source>
</evidence>
<dbReference type="SUPFAM" id="SSF54695">
    <property type="entry name" value="POZ domain"/>
    <property type="match status" value="1"/>
</dbReference>
<dbReference type="PANTHER" id="PTHR14499:SF67">
    <property type="entry name" value="BTB_POZ DOMAIN-CONTAINING PROTEIN TIWAZ"/>
    <property type="match status" value="1"/>
</dbReference>
<dbReference type="InterPro" id="IPR000210">
    <property type="entry name" value="BTB/POZ_dom"/>
</dbReference>
<gene>
    <name evidence="4" type="primary">LOC100375558</name>
</gene>
<name>A0ABM0H203_SACKO</name>
<dbReference type="Pfam" id="PF02214">
    <property type="entry name" value="BTB_2"/>
    <property type="match status" value="1"/>
</dbReference>
<dbReference type="CDD" id="cd18361">
    <property type="entry name" value="BTB_POZ_KCTD1-like"/>
    <property type="match status" value="1"/>
</dbReference>
<keyword evidence="3" id="KW-1185">Reference proteome</keyword>
<proteinExistence type="predicted"/>
<dbReference type="Pfam" id="PF20871">
    <property type="entry name" value="KCTD1-15_CTD"/>
    <property type="match status" value="1"/>
</dbReference>
<accession>A0ABM0H203</accession>
<evidence type="ECO:0000313" key="3">
    <source>
        <dbReference type="Proteomes" id="UP000694865"/>
    </source>
</evidence>